<feature type="region of interest" description="Disordered" evidence="1">
    <location>
        <begin position="56"/>
        <end position="88"/>
    </location>
</feature>
<organism evidence="2 3">
    <name type="scientific">Ophiocordyceps polyrhachis-furcata BCC 54312</name>
    <dbReference type="NCBI Taxonomy" id="1330021"/>
    <lineage>
        <taxon>Eukaryota</taxon>
        <taxon>Fungi</taxon>
        <taxon>Dikarya</taxon>
        <taxon>Ascomycota</taxon>
        <taxon>Pezizomycotina</taxon>
        <taxon>Sordariomycetes</taxon>
        <taxon>Hypocreomycetidae</taxon>
        <taxon>Hypocreales</taxon>
        <taxon>Ophiocordycipitaceae</taxon>
        <taxon>Ophiocordyceps</taxon>
    </lineage>
</organism>
<accession>A0A367L6G2</accession>
<keyword evidence="3" id="KW-1185">Reference proteome</keyword>
<dbReference type="Proteomes" id="UP000253664">
    <property type="component" value="Unassembled WGS sequence"/>
</dbReference>
<protein>
    <submittedName>
        <fullName evidence="2">Uncharacterized protein</fullName>
    </submittedName>
</protein>
<sequence length="88" mass="9184">MTSKEGERAEDEADEGQDDGQQDEKSAGGGHDVLFGVGAYAMRSSFILARGESVSLLGGPRGREKGAVIRPHVGGRPGTRLDLTLTDG</sequence>
<reference evidence="2 3" key="1">
    <citation type="journal article" date="2015" name="BMC Genomics">
        <title>Insights from the genome of Ophiocordyceps polyrhachis-furcata to pathogenicity and host specificity in insect fungi.</title>
        <authorList>
            <person name="Wichadakul D."/>
            <person name="Kobmoo N."/>
            <person name="Ingsriswang S."/>
            <person name="Tangphatsornruang S."/>
            <person name="Chantasingh D."/>
            <person name="Luangsa-ard J.J."/>
            <person name="Eurwilaichitr L."/>
        </authorList>
    </citation>
    <scope>NUCLEOTIDE SEQUENCE [LARGE SCALE GENOMIC DNA]</scope>
    <source>
        <strain evidence="2 3">BCC 54312</strain>
    </source>
</reference>
<gene>
    <name evidence="2" type="ORF">L249_4179</name>
</gene>
<dbReference type="EMBL" id="LKCN02000014">
    <property type="protein sequence ID" value="RCI09812.1"/>
    <property type="molecule type" value="Genomic_DNA"/>
</dbReference>
<feature type="compositionally biased region" description="Acidic residues" evidence="1">
    <location>
        <begin position="8"/>
        <end position="21"/>
    </location>
</feature>
<name>A0A367L6G2_9HYPO</name>
<evidence type="ECO:0000313" key="3">
    <source>
        <dbReference type="Proteomes" id="UP000253664"/>
    </source>
</evidence>
<feature type="region of interest" description="Disordered" evidence="1">
    <location>
        <begin position="1"/>
        <end position="33"/>
    </location>
</feature>
<evidence type="ECO:0000256" key="1">
    <source>
        <dbReference type="SAM" id="MobiDB-lite"/>
    </source>
</evidence>
<evidence type="ECO:0000313" key="2">
    <source>
        <dbReference type="EMBL" id="RCI09812.1"/>
    </source>
</evidence>
<comment type="caution">
    <text evidence="2">The sequence shown here is derived from an EMBL/GenBank/DDBJ whole genome shotgun (WGS) entry which is preliminary data.</text>
</comment>
<dbReference type="AlphaFoldDB" id="A0A367L6G2"/>
<proteinExistence type="predicted"/>